<dbReference type="InterPro" id="IPR000014">
    <property type="entry name" value="PAS"/>
</dbReference>
<dbReference type="SUPFAM" id="SSF55785">
    <property type="entry name" value="PYP-like sensor domain (PAS domain)"/>
    <property type="match status" value="1"/>
</dbReference>
<dbReference type="PROSITE" id="PS50109">
    <property type="entry name" value="HIS_KIN"/>
    <property type="match status" value="1"/>
</dbReference>
<dbReference type="Pfam" id="PF00989">
    <property type="entry name" value="PAS"/>
    <property type="match status" value="1"/>
</dbReference>
<dbReference type="GO" id="GO:0000155">
    <property type="term" value="F:phosphorelay sensor kinase activity"/>
    <property type="evidence" value="ECO:0007669"/>
    <property type="project" value="InterPro"/>
</dbReference>
<dbReference type="Gene3D" id="3.30.565.10">
    <property type="entry name" value="Histidine kinase-like ATPase, C-terminal domain"/>
    <property type="match status" value="1"/>
</dbReference>
<dbReference type="InterPro" id="IPR013767">
    <property type="entry name" value="PAS_fold"/>
</dbReference>
<evidence type="ECO:0000256" key="5">
    <source>
        <dbReference type="ARBA" id="ARBA00022692"/>
    </source>
</evidence>
<evidence type="ECO:0000256" key="6">
    <source>
        <dbReference type="ARBA" id="ARBA00022741"/>
    </source>
</evidence>
<comment type="caution">
    <text evidence="14">The sequence shown here is derived from an EMBL/GenBank/DDBJ whole genome shotgun (WGS) entry which is preliminary data.</text>
</comment>
<keyword evidence="10" id="KW-0902">Two-component regulatory system</keyword>
<accession>A0A368VP63</accession>
<evidence type="ECO:0000256" key="7">
    <source>
        <dbReference type="ARBA" id="ARBA00022777"/>
    </source>
</evidence>
<keyword evidence="6" id="KW-0547">Nucleotide-binding</keyword>
<sequence length="551" mass="59164">MQPAVGRAARRCRLSLATQMLIVQLVILAITVGAGAAVTVYRARQQLDRYHGQRCLAIAESVAAMPAIRHAFDDPKPSATIQPIAEAVRQASEATFVVVANNRGIRHAHPDPWKIGRPLSTDPSPALAGHTYIGVQTGTLGRSVRAKVPIYGDEGTILGLVSVGILTEHVVEQLWRNVPDILIYLSGALLLGASAAALLARRVKRQTFGLEPAEIGRLVEQREAMLEGIREGVIGFDDQRRVTLVNDEARRLLDLPQRCLGRELTELQLPDRLVDVLSGAAHDPDEVVLRRGRVLALNWMPVRVRGEDTGTVITLRDRTELDTLTRELDGARSTTDALRAQGHEFFNKLHTVAGLLELEEYDEAKQFLSRTTAAHERLADQVSGRISEPALAALLVAKSAAAAERGAELRIAEGTRFCAGDDPDVSALLTVVGNLTDNALEALDTAGGWVEVLVRRGDDGTLVRVRDSGPGVAPELAREVFSQGFTTKVARSAGSRGLGLALTRQACIRRGGWADVHNEEGAVFTAFLPHARTEAPSGDGADEPVGSGVGA</sequence>
<dbReference type="InterPro" id="IPR016120">
    <property type="entry name" value="Sig_transdc_His_kin_SpoOB"/>
</dbReference>
<evidence type="ECO:0000313" key="14">
    <source>
        <dbReference type="EMBL" id="RCW40930.1"/>
    </source>
</evidence>
<dbReference type="GO" id="GO:0006355">
    <property type="term" value="P:regulation of DNA-templated transcription"/>
    <property type="evidence" value="ECO:0007669"/>
    <property type="project" value="InterPro"/>
</dbReference>
<dbReference type="Pfam" id="PF14689">
    <property type="entry name" value="SPOB_a"/>
    <property type="match status" value="1"/>
</dbReference>
<evidence type="ECO:0000256" key="1">
    <source>
        <dbReference type="ARBA" id="ARBA00004651"/>
    </source>
</evidence>
<dbReference type="GO" id="GO:0005886">
    <property type="term" value="C:plasma membrane"/>
    <property type="evidence" value="ECO:0007669"/>
    <property type="project" value="UniProtKB-SubCell"/>
</dbReference>
<dbReference type="RefSeq" id="WP_246195636.1">
    <property type="nucleotide sequence ID" value="NZ_QPJC01000009.1"/>
</dbReference>
<dbReference type="SMART" id="SM00091">
    <property type="entry name" value="PAS"/>
    <property type="match status" value="1"/>
</dbReference>
<dbReference type="InterPro" id="IPR005467">
    <property type="entry name" value="His_kinase_dom"/>
</dbReference>
<dbReference type="InterPro" id="IPR039506">
    <property type="entry name" value="SPOB_a"/>
</dbReference>
<feature type="domain" description="Histidine kinase" evidence="13">
    <location>
        <begin position="428"/>
        <end position="532"/>
    </location>
</feature>
<dbReference type="Pfam" id="PF17203">
    <property type="entry name" value="sCache_3_2"/>
    <property type="match status" value="1"/>
</dbReference>
<keyword evidence="5 12" id="KW-0812">Transmembrane</keyword>
<dbReference type="PANTHER" id="PTHR43547:SF10">
    <property type="entry name" value="SENSOR HISTIDINE KINASE DCUS"/>
    <property type="match status" value="1"/>
</dbReference>
<evidence type="ECO:0000256" key="10">
    <source>
        <dbReference type="ARBA" id="ARBA00023012"/>
    </source>
</evidence>
<keyword evidence="3" id="KW-0597">Phosphoprotein</keyword>
<dbReference type="InterPro" id="IPR029151">
    <property type="entry name" value="Sensor-like_sf"/>
</dbReference>
<dbReference type="InterPro" id="IPR035965">
    <property type="entry name" value="PAS-like_dom_sf"/>
</dbReference>
<keyword evidence="2" id="KW-1003">Cell membrane</keyword>
<evidence type="ECO:0000256" key="12">
    <source>
        <dbReference type="SAM" id="Phobius"/>
    </source>
</evidence>
<keyword evidence="7 14" id="KW-0418">Kinase</keyword>
<evidence type="ECO:0000256" key="2">
    <source>
        <dbReference type="ARBA" id="ARBA00022475"/>
    </source>
</evidence>
<name>A0A368VP63_9ACTN</name>
<keyword evidence="9 12" id="KW-1133">Transmembrane helix</keyword>
<evidence type="ECO:0000256" key="4">
    <source>
        <dbReference type="ARBA" id="ARBA00022679"/>
    </source>
</evidence>
<organism evidence="14 15">
    <name type="scientific">Halopolyspora algeriensis</name>
    <dbReference type="NCBI Taxonomy" id="1500506"/>
    <lineage>
        <taxon>Bacteria</taxon>
        <taxon>Bacillati</taxon>
        <taxon>Actinomycetota</taxon>
        <taxon>Actinomycetes</taxon>
        <taxon>Actinomycetes incertae sedis</taxon>
        <taxon>Halopolyspora</taxon>
    </lineage>
</organism>
<dbReference type="InterPro" id="IPR033463">
    <property type="entry name" value="sCache_3"/>
</dbReference>
<feature type="transmembrane region" description="Helical" evidence="12">
    <location>
        <begin position="21"/>
        <end position="41"/>
    </location>
</feature>
<reference evidence="14 15" key="1">
    <citation type="submission" date="2018-07" db="EMBL/GenBank/DDBJ databases">
        <title>Genomic Encyclopedia of Type Strains, Phase III (KMG-III): the genomes of soil and plant-associated and newly described type strains.</title>
        <authorList>
            <person name="Whitman W."/>
        </authorList>
    </citation>
    <scope>NUCLEOTIDE SEQUENCE [LARGE SCALE GENOMIC DNA]</scope>
    <source>
        <strain evidence="14 15">CECT 8575</strain>
    </source>
</reference>
<dbReference type="EMBL" id="QPJC01000009">
    <property type="protein sequence ID" value="RCW40930.1"/>
    <property type="molecule type" value="Genomic_DNA"/>
</dbReference>
<dbReference type="AlphaFoldDB" id="A0A368VP63"/>
<dbReference type="SUPFAM" id="SSF103190">
    <property type="entry name" value="Sensory domain-like"/>
    <property type="match status" value="1"/>
</dbReference>
<comment type="subcellular location">
    <subcellularLocation>
        <location evidence="1">Cell membrane</location>
        <topology evidence="1">Multi-pass membrane protein</topology>
    </subcellularLocation>
</comment>
<evidence type="ECO:0000256" key="3">
    <source>
        <dbReference type="ARBA" id="ARBA00022553"/>
    </source>
</evidence>
<dbReference type="Gene3D" id="3.30.450.20">
    <property type="entry name" value="PAS domain"/>
    <property type="match status" value="2"/>
</dbReference>
<keyword evidence="11 12" id="KW-0472">Membrane</keyword>
<evidence type="ECO:0000256" key="8">
    <source>
        <dbReference type="ARBA" id="ARBA00022840"/>
    </source>
</evidence>
<dbReference type="InterPro" id="IPR036890">
    <property type="entry name" value="HATPase_C_sf"/>
</dbReference>
<keyword evidence="4" id="KW-0808">Transferase</keyword>
<dbReference type="Proteomes" id="UP000253495">
    <property type="component" value="Unassembled WGS sequence"/>
</dbReference>
<protein>
    <submittedName>
        <fullName evidence="14">Two-component system CitB family sensor kinase</fullName>
    </submittedName>
</protein>
<dbReference type="SUPFAM" id="SSF55874">
    <property type="entry name" value="ATPase domain of HSP90 chaperone/DNA topoisomerase II/histidine kinase"/>
    <property type="match status" value="1"/>
</dbReference>
<evidence type="ECO:0000313" key="15">
    <source>
        <dbReference type="Proteomes" id="UP000253495"/>
    </source>
</evidence>
<dbReference type="GO" id="GO:0005524">
    <property type="term" value="F:ATP binding"/>
    <property type="evidence" value="ECO:0007669"/>
    <property type="project" value="UniProtKB-KW"/>
</dbReference>
<dbReference type="PANTHER" id="PTHR43547">
    <property type="entry name" value="TWO-COMPONENT HISTIDINE KINASE"/>
    <property type="match status" value="1"/>
</dbReference>
<evidence type="ECO:0000256" key="11">
    <source>
        <dbReference type="ARBA" id="ARBA00023136"/>
    </source>
</evidence>
<gene>
    <name evidence="14" type="ORF">DFQ14_1097</name>
</gene>
<dbReference type="SUPFAM" id="SSF55890">
    <property type="entry name" value="Sporulation response regulatory protein Spo0B"/>
    <property type="match status" value="1"/>
</dbReference>
<dbReference type="Pfam" id="PF02518">
    <property type="entry name" value="HATPase_c"/>
    <property type="match status" value="1"/>
</dbReference>
<dbReference type="Gene3D" id="1.10.287.130">
    <property type="match status" value="1"/>
</dbReference>
<dbReference type="SMART" id="SM00387">
    <property type="entry name" value="HATPase_c"/>
    <property type="match status" value="1"/>
</dbReference>
<proteinExistence type="predicted"/>
<dbReference type="CDD" id="cd00130">
    <property type="entry name" value="PAS"/>
    <property type="match status" value="1"/>
</dbReference>
<keyword evidence="15" id="KW-1185">Reference proteome</keyword>
<evidence type="ECO:0000259" key="13">
    <source>
        <dbReference type="PROSITE" id="PS50109"/>
    </source>
</evidence>
<dbReference type="InterPro" id="IPR003594">
    <property type="entry name" value="HATPase_dom"/>
</dbReference>
<evidence type="ECO:0000256" key="9">
    <source>
        <dbReference type="ARBA" id="ARBA00022989"/>
    </source>
</evidence>
<keyword evidence="8" id="KW-0067">ATP-binding</keyword>